<dbReference type="SUPFAM" id="SSF160214">
    <property type="entry name" value="FlaG-like"/>
    <property type="match status" value="1"/>
</dbReference>
<name>U7D8I1_9BACT</name>
<keyword evidence="2" id="KW-0966">Cell projection</keyword>
<dbReference type="STRING" id="1313304.CALK_1307"/>
<dbReference type="AlphaFoldDB" id="U7D8I1"/>
<feature type="compositionally biased region" description="Polar residues" evidence="1">
    <location>
        <begin position="1"/>
        <end position="28"/>
    </location>
</feature>
<evidence type="ECO:0000256" key="1">
    <source>
        <dbReference type="SAM" id="MobiDB-lite"/>
    </source>
</evidence>
<sequence>MEIQNRPSAEQNPTASLSRTSALQNEHPQASRHVHSHEEEAATAPLSALTDEHANRMIEDSIAQANKVLETYNRRIDRSVHETTKAMIYRIWDTERDEIVKEFPPKKIQDMISKMWELAGLVVDEQA</sequence>
<dbReference type="InterPro" id="IPR035924">
    <property type="entry name" value="FlaG-like_sf"/>
</dbReference>
<protein>
    <submittedName>
        <fullName evidence="2">Flagellar protein FlaG protein</fullName>
    </submittedName>
</protein>
<accession>U7D8I1</accession>
<keyword evidence="3" id="KW-1185">Reference proteome</keyword>
<dbReference type="PANTHER" id="PTHR37166:SF1">
    <property type="entry name" value="PROTEIN FLAG"/>
    <property type="match status" value="1"/>
</dbReference>
<keyword evidence="2" id="KW-0282">Flagellum</keyword>
<dbReference type="RefSeq" id="WP_022636775.1">
    <property type="nucleotide sequence ID" value="NZ_ASJR01000009.1"/>
</dbReference>
<feature type="region of interest" description="Disordered" evidence="1">
    <location>
        <begin position="1"/>
        <end position="52"/>
    </location>
</feature>
<gene>
    <name evidence="2" type="ORF">CALK_1307</name>
</gene>
<dbReference type="Pfam" id="PF03646">
    <property type="entry name" value="FlaG"/>
    <property type="match status" value="1"/>
</dbReference>
<proteinExistence type="predicted"/>
<evidence type="ECO:0000313" key="3">
    <source>
        <dbReference type="Proteomes" id="UP000017148"/>
    </source>
</evidence>
<comment type="caution">
    <text evidence="2">The sequence shown here is derived from an EMBL/GenBank/DDBJ whole genome shotgun (WGS) entry which is preliminary data.</text>
</comment>
<dbReference type="Gene3D" id="3.30.160.170">
    <property type="entry name" value="FlaG-like"/>
    <property type="match status" value="1"/>
</dbReference>
<reference evidence="2 3" key="1">
    <citation type="journal article" date="2013" name="Environ. Microbiol.">
        <title>Genome analysis of Chitinivibrio alkaliphilus gen. nov., sp. nov., a novel extremely haloalkaliphilic anaerobic chitinolytic bacterium from the candidate phylum Termite Group 3.</title>
        <authorList>
            <person name="Sorokin D.Y."/>
            <person name="Gumerov V.M."/>
            <person name="Rakitin A.L."/>
            <person name="Beletsky A.V."/>
            <person name="Damste J.S."/>
            <person name="Muyzer G."/>
            <person name="Mardanov A.V."/>
            <person name="Ravin N.V."/>
        </authorList>
    </citation>
    <scope>NUCLEOTIDE SEQUENCE [LARGE SCALE GENOMIC DNA]</scope>
    <source>
        <strain evidence="2 3">ACht1</strain>
    </source>
</reference>
<dbReference type="PANTHER" id="PTHR37166">
    <property type="entry name" value="PROTEIN FLAG"/>
    <property type="match status" value="1"/>
</dbReference>
<dbReference type="EMBL" id="ASJR01000009">
    <property type="protein sequence ID" value="ERP31856.1"/>
    <property type="molecule type" value="Genomic_DNA"/>
</dbReference>
<dbReference type="Proteomes" id="UP000017148">
    <property type="component" value="Unassembled WGS sequence"/>
</dbReference>
<dbReference type="OrthoDB" id="9799867at2"/>
<organism evidence="2 3">
    <name type="scientific">Chitinivibrio alkaliphilus ACht1</name>
    <dbReference type="NCBI Taxonomy" id="1313304"/>
    <lineage>
        <taxon>Bacteria</taxon>
        <taxon>Pseudomonadati</taxon>
        <taxon>Fibrobacterota</taxon>
        <taxon>Chitinivibrionia</taxon>
        <taxon>Chitinivibrionales</taxon>
        <taxon>Chitinivibrionaceae</taxon>
        <taxon>Chitinivibrio</taxon>
    </lineage>
</organism>
<keyword evidence="2" id="KW-0969">Cilium</keyword>
<dbReference type="eggNOG" id="COG1334">
    <property type="taxonomic scope" value="Bacteria"/>
</dbReference>
<evidence type="ECO:0000313" key="2">
    <source>
        <dbReference type="EMBL" id="ERP31856.1"/>
    </source>
</evidence>
<dbReference type="InterPro" id="IPR005186">
    <property type="entry name" value="FlaG"/>
</dbReference>